<protein>
    <recommendedName>
        <fullName evidence="3">ZP domain-containing protein</fullName>
    </recommendedName>
</protein>
<keyword evidence="2" id="KW-0472">Membrane</keyword>
<feature type="compositionally biased region" description="Basic and acidic residues" evidence="1">
    <location>
        <begin position="38"/>
        <end position="47"/>
    </location>
</feature>
<dbReference type="AlphaFoldDB" id="A0AAE1F811"/>
<dbReference type="PROSITE" id="PS51034">
    <property type="entry name" value="ZP_2"/>
    <property type="match status" value="1"/>
</dbReference>
<feature type="compositionally biased region" description="Polar residues" evidence="1">
    <location>
        <begin position="170"/>
        <end position="183"/>
    </location>
</feature>
<evidence type="ECO:0000256" key="1">
    <source>
        <dbReference type="SAM" id="MobiDB-lite"/>
    </source>
</evidence>
<dbReference type="PANTHER" id="PTHR46560">
    <property type="entry name" value="CYPHER, ISOFORM B"/>
    <property type="match status" value="1"/>
</dbReference>
<comment type="caution">
    <text evidence="4">The sequence shown here is derived from an EMBL/GenBank/DDBJ whole genome shotgun (WGS) entry which is preliminary data.</text>
</comment>
<evidence type="ECO:0000313" key="4">
    <source>
        <dbReference type="EMBL" id="KAK3869339.1"/>
    </source>
</evidence>
<dbReference type="SMART" id="SM00241">
    <property type="entry name" value="ZP"/>
    <property type="match status" value="1"/>
</dbReference>
<dbReference type="Proteomes" id="UP001286313">
    <property type="component" value="Unassembled WGS sequence"/>
</dbReference>
<accession>A0AAE1F811</accession>
<keyword evidence="2" id="KW-0812">Transmembrane</keyword>
<dbReference type="PANTHER" id="PTHR46560:SF2">
    <property type="entry name" value="DUSKY-LIKE, ISOFORM A"/>
    <property type="match status" value="1"/>
</dbReference>
<feature type="region of interest" description="Disordered" evidence="1">
    <location>
        <begin position="1"/>
        <end position="189"/>
    </location>
</feature>
<feature type="compositionally biased region" description="Low complexity" evidence="1">
    <location>
        <begin position="95"/>
        <end position="145"/>
    </location>
</feature>
<name>A0AAE1F811_PETCI</name>
<organism evidence="4 5">
    <name type="scientific">Petrolisthes cinctipes</name>
    <name type="common">Flat porcelain crab</name>
    <dbReference type="NCBI Taxonomy" id="88211"/>
    <lineage>
        <taxon>Eukaryota</taxon>
        <taxon>Metazoa</taxon>
        <taxon>Ecdysozoa</taxon>
        <taxon>Arthropoda</taxon>
        <taxon>Crustacea</taxon>
        <taxon>Multicrustacea</taxon>
        <taxon>Malacostraca</taxon>
        <taxon>Eumalacostraca</taxon>
        <taxon>Eucarida</taxon>
        <taxon>Decapoda</taxon>
        <taxon>Pleocyemata</taxon>
        <taxon>Anomura</taxon>
        <taxon>Galatheoidea</taxon>
        <taxon>Porcellanidae</taxon>
        <taxon>Petrolisthes</taxon>
    </lineage>
</organism>
<proteinExistence type="predicted"/>
<feature type="transmembrane region" description="Helical" evidence="2">
    <location>
        <begin position="516"/>
        <end position="537"/>
    </location>
</feature>
<dbReference type="InterPro" id="IPR001507">
    <property type="entry name" value="ZP_dom"/>
</dbReference>
<evidence type="ECO:0000313" key="5">
    <source>
        <dbReference type="Proteomes" id="UP001286313"/>
    </source>
</evidence>
<feature type="compositionally biased region" description="Low complexity" evidence="1">
    <location>
        <begin position="153"/>
        <end position="162"/>
    </location>
</feature>
<feature type="domain" description="ZP" evidence="3">
    <location>
        <begin position="210"/>
        <end position="451"/>
    </location>
</feature>
<feature type="compositionally biased region" description="Low complexity" evidence="1">
    <location>
        <begin position="1"/>
        <end position="15"/>
    </location>
</feature>
<evidence type="ECO:0000256" key="2">
    <source>
        <dbReference type="SAM" id="Phobius"/>
    </source>
</evidence>
<evidence type="ECO:0000259" key="3">
    <source>
        <dbReference type="PROSITE" id="PS51034"/>
    </source>
</evidence>
<sequence>MVTTAAAVQASTSNTHSHPPEYSPEALLQHKVQAQQHTHQEEPHQEHPSNNPQPANVQRLKDQLQPNKQRGPSRPINPNEPNTKRTKSSQTKNTPRSQQNPQQQVGQQQNPQQQQQQQIRQHRPPQQQQQSNVPTQFVQRPNSPQQRPPPPHTLLQPQVLQQAPPPPSQGITQARPLNQNQAPPVSFGPYPTLAGMVSEEGRRVDDIRVSCEKTHMTVTFRFSTAFNGYIYPHQHFTNCLLLRGRNTLEETLTLRHGTCGDQQNFIIHHGKSYLDPVIEHRLMVQWEPDIVCEDDSSVIVRCDRPDDFNKTVEWRLETRQLLATLEHSQHPGPKMWMEIQRGEGPTAPSLSNELVYIGDVLTLIFTLSDDTVYSGEATVSEQGCSVKPKVFSHFIKEKHTRNNGDLVTLHYAFFKAFRFPTSNKLVLQCNVQVCYKECPQPPTCSEAFHPRIVEDQTRRRRRALDEAAEAGGHEVDEVNMRRSVEVQLPEEGGAQKLPVAAAVAQDASNCYQPSTFYATVIPLVCVILLLLLVLAVIRMRECIKTHSFFNTPIKTNNLDERAR</sequence>
<reference evidence="4" key="1">
    <citation type="submission" date="2023-10" db="EMBL/GenBank/DDBJ databases">
        <title>Genome assemblies of two species of porcelain crab, Petrolisthes cinctipes and Petrolisthes manimaculis (Anomura: Porcellanidae).</title>
        <authorList>
            <person name="Angst P."/>
        </authorList>
    </citation>
    <scope>NUCLEOTIDE SEQUENCE</scope>
    <source>
        <strain evidence="4">PB745_01</strain>
        <tissue evidence="4">Gill</tissue>
    </source>
</reference>
<keyword evidence="2" id="KW-1133">Transmembrane helix</keyword>
<keyword evidence="5" id="KW-1185">Reference proteome</keyword>
<dbReference type="EMBL" id="JAWQEG010002850">
    <property type="protein sequence ID" value="KAK3869339.1"/>
    <property type="molecule type" value="Genomic_DNA"/>
</dbReference>
<gene>
    <name evidence="4" type="ORF">Pcinc_025344</name>
</gene>